<protein>
    <submittedName>
        <fullName evidence="2">Uncharacterized protein</fullName>
    </submittedName>
</protein>
<name>A0A1H9M8J0_9BACI</name>
<evidence type="ECO:0000313" key="3">
    <source>
        <dbReference type="Proteomes" id="UP000199687"/>
    </source>
</evidence>
<sequence>MICFLFSLFMFMAIFQNWNIAFVEYLYEISLFIPLFAGVLGVISACFSVKGLERIALLSLNALMVIYLGGFSFVAIYGFQDP</sequence>
<feature type="transmembrane region" description="Helical" evidence="1">
    <location>
        <begin position="55"/>
        <end position="79"/>
    </location>
</feature>
<dbReference type="STRING" id="531814.SAMN04487944_101604"/>
<keyword evidence="1" id="KW-1133">Transmembrane helix</keyword>
<keyword evidence="1" id="KW-0812">Transmembrane</keyword>
<keyword evidence="3" id="KW-1185">Reference proteome</keyword>
<dbReference type="EMBL" id="FOGL01000001">
    <property type="protein sequence ID" value="SER19769.1"/>
    <property type="molecule type" value="Genomic_DNA"/>
</dbReference>
<organism evidence="2 3">
    <name type="scientific">Gracilibacillus ureilyticus</name>
    <dbReference type="NCBI Taxonomy" id="531814"/>
    <lineage>
        <taxon>Bacteria</taxon>
        <taxon>Bacillati</taxon>
        <taxon>Bacillota</taxon>
        <taxon>Bacilli</taxon>
        <taxon>Bacillales</taxon>
        <taxon>Bacillaceae</taxon>
        <taxon>Gracilibacillus</taxon>
    </lineage>
</organism>
<proteinExistence type="predicted"/>
<evidence type="ECO:0000313" key="2">
    <source>
        <dbReference type="EMBL" id="SER19769.1"/>
    </source>
</evidence>
<accession>A0A1H9M8J0</accession>
<dbReference type="Proteomes" id="UP000199687">
    <property type="component" value="Unassembled WGS sequence"/>
</dbReference>
<gene>
    <name evidence="2" type="ORF">SAMN04487944_101604</name>
</gene>
<keyword evidence="1" id="KW-0472">Membrane</keyword>
<feature type="transmembrane region" description="Helical" evidence="1">
    <location>
        <begin position="25"/>
        <end position="48"/>
    </location>
</feature>
<reference evidence="2 3" key="1">
    <citation type="submission" date="2016-10" db="EMBL/GenBank/DDBJ databases">
        <authorList>
            <person name="de Groot N.N."/>
        </authorList>
    </citation>
    <scope>NUCLEOTIDE SEQUENCE [LARGE SCALE GENOMIC DNA]</scope>
    <source>
        <strain evidence="2 3">CGMCC 1.7727</strain>
    </source>
</reference>
<evidence type="ECO:0000256" key="1">
    <source>
        <dbReference type="SAM" id="Phobius"/>
    </source>
</evidence>
<dbReference type="AlphaFoldDB" id="A0A1H9M8J0"/>